<dbReference type="EnsemblMetazoa" id="ASIC008184-RA">
    <property type="protein sequence ID" value="ASIC008184-PA"/>
    <property type="gene ID" value="ASIC008184"/>
</dbReference>
<reference evidence="1 3" key="1">
    <citation type="journal article" date="2014" name="BMC Genomics">
        <title>Genome sequence of Anopheles sinensis provides insight into genetics basis of mosquito competence for malaria parasites.</title>
        <authorList>
            <person name="Zhou D."/>
            <person name="Zhang D."/>
            <person name="Ding G."/>
            <person name="Shi L."/>
            <person name="Hou Q."/>
            <person name="Ye Y."/>
            <person name="Xu Y."/>
            <person name="Zhou H."/>
            <person name="Xiong C."/>
            <person name="Li S."/>
            <person name="Yu J."/>
            <person name="Hong S."/>
            <person name="Yu X."/>
            <person name="Zou P."/>
            <person name="Chen C."/>
            <person name="Chang X."/>
            <person name="Wang W."/>
            <person name="Lv Y."/>
            <person name="Sun Y."/>
            <person name="Ma L."/>
            <person name="Shen B."/>
            <person name="Zhu C."/>
        </authorList>
    </citation>
    <scope>NUCLEOTIDE SEQUENCE [LARGE SCALE GENOMIC DNA]</scope>
</reference>
<organism evidence="1">
    <name type="scientific">Anopheles sinensis</name>
    <name type="common">Mosquito</name>
    <dbReference type="NCBI Taxonomy" id="74873"/>
    <lineage>
        <taxon>Eukaryota</taxon>
        <taxon>Metazoa</taxon>
        <taxon>Ecdysozoa</taxon>
        <taxon>Arthropoda</taxon>
        <taxon>Hexapoda</taxon>
        <taxon>Insecta</taxon>
        <taxon>Pterygota</taxon>
        <taxon>Neoptera</taxon>
        <taxon>Endopterygota</taxon>
        <taxon>Diptera</taxon>
        <taxon>Nematocera</taxon>
        <taxon>Culicoidea</taxon>
        <taxon>Culicidae</taxon>
        <taxon>Anophelinae</taxon>
        <taxon>Anopheles</taxon>
    </lineage>
</organism>
<accession>A0A084VS12</accession>
<gene>
    <name evidence="1" type="ORF">ZHAS_00008184</name>
</gene>
<sequence>MVHGRRKCILNHAYHQQVEWIVKHIVEGQLVGGQHGEAVSGRVRVERQRYPSGTPVADRRDTIRRCQVRARSDVSCRVCPASRPPQNRIMA</sequence>
<evidence type="ECO:0000313" key="2">
    <source>
        <dbReference type="EnsemblMetazoa" id="ASIC008184-PA"/>
    </source>
</evidence>
<dbReference type="AlphaFoldDB" id="A0A084VS12"/>
<dbReference type="EMBL" id="KE525036">
    <property type="protein sequence ID" value="KFB40756.1"/>
    <property type="molecule type" value="Genomic_DNA"/>
</dbReference>
<evidence type="ECO:0000313" key="3">
    <source>
        <dbReference type="Proteomes" id="UP000030765"/>
    </source>
</evidence>
<evidence type="ECO:0000313" key="1">
    <source>
        <dbReference type="EMBL" id="KFB40756.1"/>
    </source>
</evidence>
<name>A0A084VS12_ANOSI</name>
<dbReference type="EMBL" id="ATLV01015791">
    <property type="status" value="NOT_ANNOTATED_CDS"/>
    <property type="molecule type" value="Genomic_DNA"/>
</dbReference>
<reference evidence="2" key="2">
    <citation type="submission" date="2020-05" db="UniProtKB">
        <authorList>
            <consortium name="EnsemblMetazoa"/>
        </authorList>
    </citation>
    <scope>IDENTIFICATION</scope>
</reference>
<protein>
    <submittedName>
        <fullName evidence="1 2">Uncharacterized protein</fullName>
    </submittedName>
</protein>
<dbReference type="VEuPathDB" id="VectorBase:ASIC008184"/>
<dbReference type="Proteomes" id="UP000030765">
    <property type="component" value="Unassembled WGS sequence"/>
</dbReference>
<proteinExistence type="predicted"/>
<keyword evidence="3" id="KW-1185">Reference proteome</keyword>